<keyword evidence="3" id="KW-1185">Reference proteome</keyword>
<protein>
    <recommendedName>
        <fullName evidence="1">SCP2 domain-containing protein</fullName>
    </recommendedName>
</protein>
<dbReference type="EMBL" id="CP028902">
    <property type="protein sequence ID" value="AWB06919.1"/>
    <property type="molecule type" value="Genomic_DNA"/>
</dbReference>
<geneLocation type="plasmid" evidence="2 3">
    <name>pYZ1</name>
</geneLocation>
<dbReference type="OrthoDB" id="8479080at2"/>
<dbReference type="Pfam" id="PF02036">
    <property type="entry name" value="SCP2"/>
    <property type="match status" value="1"/>
</dbReference>
<organism evidence="2 3">
    <name type="scientific">Azospirillum humicireducens</name>
    <dbReference type="NCBI Taxonomy" id="1226968"/>
    <lineage>
        <taxon>Bacteria</taxon>
        <taxon>Pseudomonadati</taxon>
        <taxon>Pseudomonadota</taxon>
        <taxon>Alphaproteobacteria</taxon>
        <taxon>Rhodospirillales</taxon>
        <taxon>Azospirillaceae</taxon>
        <taxon>Azospirillum</taxon>
    </lineage>
</organism>
<sequence>MREPIREPRRDSAVASTVIDDDRARRFEASLSRAGLGLVPRLGERVSDALLARLLRVLAERHPRAFDALREMQDARVLIEPVDAPVALVMRVGPDLSLHALPRGAEGAAGADAVIRGPYARLLDLLEGRIDGDALFFRRELTISGDTALILALRNTLDGEDEMDLMADAVSIAGPLARALPVLRRNAGPVLDRVEAARRLLPPPLRRGIERIGARIEARLTGTVPGTTPGAGA</sequence>
<accession>A0A2R4VR45</accession>
<dbReference type="Proteomes" id="UP000077405">
    <property type="component" value="Plasmid pYZ1"/>
</dbReference>
<evidence type="ECO:0000313" key="3">
    <source>
        <dbReference type="Proteomes" id="UP000077405"/>
    </source>
</evidence>
<dbReference type="Gene3D" id="3.30.1050.10">
    <property type="entry name" value="SCP2 sterol-binding domain"/>
    <property type="match status" value="1"/>
</dbReference>
<proteinExistence type="predicted"/>
<evidence type="ECO:0000313" key="2">
    <source>
        <dbReference type="EMBL" id="AWB06919.1"/>
    </source>
</evidence>
<feature type="domain" description="SCP2" evidence="1">
    <location>
        <begin position="98"/>
        <end position="158"/>
    </location>
</feature>
<name>A0A2R4VR45_9PROT</name>
<dbReference type="AlphaFoldDB" id="A0A2R4VR45"/>
<dbReference type="InterPro" id="IPR036527">
    <property type="entry name" value="SCP2_sterol-bd_dom_sf"/>
</dbReference>
<dbReference type="InterPro" id="IPR003033">
    <property type="entry name" value="SCP2_sterol-bd_dom"/>
</dbReference>
<dbReference type="SUPFAM" id="SSF55718">
    <property type="entry name" value="SCP-like"/>
    <property type="match status" value="1"/>
</dbReference>
<gene>
    <name evidence="2" type="ORF">A6A40_17890</name>
</gene>
<reference evidence="2 3" key="1">
    <citation type="submission" date="2018-04" db="EMBL/GenBank/DDBJ databases">
        <title>Complete genome sequence of the nitrogen-fixing bacterium Azospirillum humicireducens type strain SgZ-5.</title>
        <authorList>
            <person name="Yu Z."/>
        </authorList>
    </citation>
    <scope>NUCLEOTIDE SEQUENCE [LARGE SCALE GENOMIC DNA]</scope>
    <source>
        <strain evidence="2 3">SgZ-5</strain>
        <plasmid evidence="2 3">pYZ1</plasmid>
    </source>
</reference>
<evidence type="ECO:0000259" key="1">
    <source>
        <dbReference type="Pfam" id="PF02036"/>
    </source>
</evidence>
<keyword evidence="2" id="KW-0614">Plasmid</keyword>
<dbReference type="KEGG" id="ahu:A6A40_17890"/>